<evidence type="ECO:0000256" key="2">
    <source>
        <dbReference type="ARBA" id="ARBA00022679"/>
    </source>
</evidence>
<dbReference type="PANTHER" id="PTHR31623:SF83">
    <property type="entry name" value="ACETYL-COA-BENZYLALCOHOL ACETYLTRANSFERASE-LIKE"/>
    <property type="match status" value="1"/>
</dbReference>
<dbReference type="PANTHER" id="PTHR31623">
    <property type="entry name" value="F21J9.9"/>
    <property type="match status" value="1"/>
</dbReference>
<dbReference type="EMBL" id="CP126650">
    <property type="protein sequence ID" value="WJZ84508.1"/>
    <property type="molecule type" value="Genomic_DNA"/>
</dbReference>
<dbReference type="Proteomes" id="UP001227230">
    <property type="component" value="Chromosome 3"/>
</dbReference>
<evidence type="ECO:0000313" key="5">
    <source>
        <dbReference type="EMBL" id="WJZ84508.1"/>
    </source>
</evidence>
<protein>
    <submittedName>
        <fullName evidence="5">Uncharacterized protein</fullName>
    </submittedName>
</protein>
<proteinExistence type="inferred from homology"/>
<dbReference type="Pfam" id="PF02458">
    <property type="entry name" value="Transferase"/>
    <property type="match status" value="1"/>
</dbReference>
<keyword evidence="3" id="KW-0012">Acyltransferase</keyword>
<accession>A0ABY9BNH8</accession>
<evidence type="ECO:0000313" key="6">
    <source>
        <dbReference type="Proteomes" id="UP001227230"/>
    </source>
</evidence>
<evidence type="ECO:0000256" key="1">
    <source>
        <dbReference type="ARBA" id="ARBA00009861"/>
    </source>
</evidence>
<dbReference type="Gene3D" id="3.30.559.10">
    <property type="entry name" value="Chloramphenicol acetyltransferase-like domain"/>
    <property type="match status" value="2"/>
</dbReference>
<gene>
    <name evidence="5" type="ORF">VitviT2T_004108</name>
</gene>
<feature type="region of interest" description="Disordered" evidence="4">
    <location>
        <begin position="1"/>
        <end position="20"/>
    </location>
</feature>
<dbReference type="InterPro" id="IPR023213">
    <property type="entry name" value="CAT-like_dom_sf"/>
</dbReference>
<evidence type="ECO:0000256" key="4">
    <source>
        <dbReference type="SAM" id="MobiDB-lite"/>
    </source>
</evidence>
<keyword evidence="2" id="KW-0808">Transferase</keyword>
<name>A0ABY9BNH8_VITVI</name>
<keyword evidence="6" id="KW-1185">Reference proteome</keyword>
<comment type="similarity">
    <text evidence="1">Belongs to the plant acyltransferase family.</text>
</comment>
<reference evidence="5 6" key="1">
    <citation type="journal article" date="2023" name="Hortic Res">
        <title>The complete reference genome for grapevine (Vitis vinifera L.) genetics and breeding.</title>
        <authorList>
            <person name="Shi X."/>
            <person name="Cao S."/>
            <person name="Wang X."/>
            <person name="Huang S."/>
            <person name="Wang Y."/>
            <person name="Liu Z."/>
            <person name="Liu W."/>
            <person name="Leng X."/>
            <person name="Peng Y."/>
            <person name="Wang N."/>
            <person name="Wang Y."/>
            <person name="Ma Z."/>
            <person name="Xu X."/>
            <person name="Zhang F."/>
            <person name="Xue H."/>
            <person name="Zhong H."/>
            <person name="Wang Y."/>
            <person name="Zhang K."/>
            <person name="Velt A."/>
            <person name="Avia K."/>
            <person name="Holtgrawe D."/>
            <person name="Grimplet J."/>
            <person name="Matus J.T."/>
            <person name="Ware D."/>
            <person name="Wu X."/>
            <person name="Wang H."/>
            <person name="Liu C."/>
            <person name="Fang Y."/>
            <person name="Rustenholz C."/>
            <person name="Cheng Z."/>
            <person name="Xiao H."/>
            <person name="Zhou Y."/>
        </authorList>
    </citation>
    <scope>NUCLEOTIDE SEQUENCE [LARGE SCALE GENOMIC DNA]</scope>
    <source>
        <strain evidence="6">cv. Pinot noir / PN40024</strain>
        <tissue evidence="5">Leaf</tissue>
    </source>
</reference>
<evidence type="ECO:0000256" key="3">
    <source>
        <dbReference type="ARBA" id="ARBA00023315"/>
    </source>
</evidence>
<organism evidence="5 6">
    <name type="scientific">Vitis vinifera</name>
    <name type="common">Grape</name>
    <dbReference type="NCBI Taxonomy" id="29760"/>
    <lineage>
        <taxon>Eukaryota</taxon>
        <taxon>Viridiplantae</taxon>
        <taxon>Streptophyta</taxon>
        <taxon>Embryophyta</taxon>
        <taxon>Tracheophyta</taxon>
        <taxon>Spermatophyta</taxon>
        <taxon>Magnoliopsida</taxon>
        <taxon>eudicotyledons</taxon>
        <taxon>Gunneridae</taxon>
        <taxon>Pentapetalae</taxon>
        <taxon>rosids</taxon>
        <taxon>Vitales</taxon>
        <taxon>Vitaceae</taxon>
        <taxon>Viteae</taxon>
        <taxon>Vitis</taxon>
    </lineage>
</organism>
<sequence length="436" mass="47957">MEVQIPSRKLRKPSSPTPSHLRTWKLSPIDQLVPQVKAAFAFYYPAHGTNSKVENVERCQRLEKSLSETLTQFYPLAGTYIKDSHSVECNDQGAEYLEAKVDAQLTQLLSKRDEIIEEVIHFASGKFTSPLMTIQTTMFECGGLVIGVRISHTLVDGFTASKFISTWATASSEGINEAILPCFNFASLLPAKDLPTLKPSPPPKIHGAEKFVTMRFVFDGANISSLKAKAKANSKTSTPGPSLKHQVSRVEVVTALIWRALIGVSQGKHGRLRTSLAVHSANLRGKIVPALPDNCCGNLYKLAVARFVVDDSKMELPSLADLVGLVSGAIWTETLSQEDVFPTAIKSFNEVNEELGKEEVDVRMFTSWCKFPLNEVDFGWGKPCWVSRCATPLEMVSLQDTECGDGVEAWVSLKEHDMLQFQSDANLTTFTSCGPA</sequence>